<evidence type="ECO:0000313" key="2">
    <source>
        <dbReference type="EMBL" id="MBL0741164.1"/>
    </source>
</evidence>
<keyword evidence="1" id="KW-0472">Membrane</keyword>
<sequence length="63" mass="7163">MLLNKTWFRVVVSLFVGGGVSEFIHVFTGDPNRPQTTNLSLLYAIAICIFLTLWAKNHARKEQ</sequence>
<dbReference type="Proteomes" id="UP000613030">
    <property type="component" value="Unassembled WGS sequence"/>
</dbReference>
<name>A0ABS1KNY1_9BACT</name>
<accession>A0ABS1KNY1</accession>
<feature type="transmembrane region" description="Helical" evidence="1">
    <location>
        <begin position="39"/>
        <end position="55"/>
    </location>
</feature>
<dbReference type="EMBL" id="JAERRB010000002">
    <property type="protein sequence ID" value="MBL0741164.1"/>
    <property type="molecule type" value="Genomic_DNA"/>
</dbReference>
<proteinExistence type="predicted"/>
<keyword evidence="1" id="KW-0812">Transmembrane</keyword>
<keyword evidence="3" id="KW-1185">Reference proteome</keyword>
<comment type="caution">
    <text evidence="2">The sequence shown here is derived from an EMBL/GenBank/DDBJ whole genome shotgun (WGS) entry which is preliminary data.</text>
</comment>
<keyword evidence="1" id="KW-1133">Transmembrane helix</keyword>
<reference evidence="2 3" key="1">
    <citation type="submission" date="2021-01" db="EMBL/GenBank/DDBJ databases">
        <title>Chryseolinea sp. Jin1 Genome sequencing and assembly.</title>
        <authorList>
            <person name="Kim I."/>
        </authorList>
    </citation>
    <scope>NUCLEOTIDE SEQUENCE [LARGE SCALE GENOMIC DNA]</scope>
    <source>
        <strain evidence="2 3">Jin1</strain>
    </source>
</reference>
<evidence type="ECO:0000313" key="3">
    <source>
        <dbReference type="Proteomes" id="UP000613030"/>
    </source>
</evidence>
<evidence type="ECO:0000256" key="1">
    <source>
        <dbReference type="SAM" id="Phobius"/>
    </source>
</evidence>
<gene>
    <name evidence="2" type="ORF">JI741_08025</name>
</gene>
<feature type="transmembrane region" description="Helical" evidence="1">
    <location>
        <begin position="7"/>
        <end position="27"/>
    </location>
</feature>
<evidence type="ECO:0008006" key="4">
    <source>
        <dbReference type="Google" id="ProtNLM"/>
    </source>
</evidence>
<dbReference type="RefSeq" id="WP_202008523.1">
    <property type="nucleotide sequence ID" value="NZ_JAERRB010000002.1"/>
</dbReference>
<protein>
    <recommendedName>
        <fullName evidence="4">Holin</fullName>
    </recommendedName>
</protein>
<organism evidence="2 3">
    <name type="scientific">Chryseolinea lacunae</name>
    <dbReference type="NCBI Taxonomy" id="2801331"/>
    <lineage>
        <taxon>Bacteria</taxon>
        <taxon>Pseudomonadati</taxon>
        <taxon>Bacteroidota</taxon>
        <taxon>Cytophagia</taxon>
        <taxon>Cytophagales</taxon>
        <taxon>Fulvivirgaceae</taxon>
        <taxon>Chryseolinea</taxon>
    </lineage>
</organism>